<evidence type="ECO:0000256" key="1">
    <source>
        <dbReference type="SAM" id="MobiDB-lite"/>
    </source>
</evidence>
<feature type="region of interest" description="Disordered" evidence="1">
    <location>
        <begin position="125"/>
        <end position="144"/>
    </location>
</feature>
<reference evidence="2 3" key="1">
    <citation type="submission" date="2019-08" db="EMBL/GenBank/DDBJ databases">
        <authorList>
            <person name="Peeters C."/>
        </authorList>
    </citation>
    <scope>NUCLEOTIDE SEQUENCE [LARGE SCALE GENOMIC DNA]</scope>
    <source>
        <strain evidence="2 3">LMG 20603</strain>
    </source>
</reference>
<name>A0A5E5BWU1_9BURK</name>
<keyword evidence="3" id="KW-1185">Reference proteome</keyword>
<evidence type="ECO:0000313" key="3">
    <source>
        <dbReference type="Proteomes" id="UP000382040"/>
    </source>
</evidence>
<sequence length="172" mass="18288">MPCVVATRLPTFTLAVAPKYTPAGLTKNTWPGALTLPYIWLGLLSSTRFRMAAFAEGCWKLTVAALPTLNVCQLTTAFCEVCVTFMVLPFVLIVACPAATCPPVGNCVGVGGAAWTTIAPESATTSGLAMKRRRSRGKAPMRATTLPLSLPRARDVSATTTQARTSSLQIRR</sequence>
<dbReference type="EMBL" id="CABPST010000023">
    <property type="protein sequence ID" value="VVE90821.1"/>
    <property type="molecule type" value="Genomic_DNA"/>
</dbReference>
<proteinExistence type="predicted"/>
<organism evidence="2 3">
    <name type="scientific">Pandoraea bronchicola</name>
    <dbReference type="NCBI Taxonomy" id="2508287"/>
    <lineage>
        <taxon>Bacteria</taxon>
        <taxon>Pseudomonadati</taxon>
        <taxon>Pseudomonadota</taxon>
        <taxon>Betaproteobacteria</taxon>
        <taxon>Burkholderiales</taxon>
        <taxon>Burkholderiaceae</taxon>
        <taxon>Pandoraea</taxon>
    </lineage>
</organism>
<dbReference type="Proteomes" id="UP000382040">
    <property type="component" value="Unassembled WGS sequence"/>
</dbReference>
<protein>
    <submittedName>
        <fullName evidence="2">Uncharacterized protein</fullName>
    </submittedName>
</protein>
<dbReference type="AlphaFoldDB" id="A0A5E5BWU1"/>
<gene>
    <name evidence="2" type="ORF">PBR20603_04812</name>
</gene>
<feature type="compositionally biased region" description="Polar residues" evidence="1">
    <location>
        <begin position="157"/>
        <end position="172"/>
    </location>
</feature>
<feature type="region of interest" description="Disordered" evidence="1">
    <location>
        <begin position="153"/>
        <end position="172"/>
    </location>
</feature>
<evidence type="ECO:0000313" key="2">
    <source>
        <dbReference type="EMBL" id="VVE90821.1"/>
    </source>
</evidence>
<feature type="compositionally biased region" description="Basic residues" evidence="1">
    <location>
        <begin position="130"/>
        <end position="139"/>
    </location>
</feature>
<accession>A0A5E5BWU1</accession>